<evidence type="ECO:0000313" key="2">
    <source>
        <dbReference type="EMBL" id="VAW79263.1"/>
    </source>
</evidence>
<name>A0A3B0YT50_9ZZZZ</name>
<keyword evidence="1" id="KW-1133">Transmembrane helix</keyword>
<gene>
    <name evidence="2" type="ORF">MNBD_GAMMA12-449</name>
</gene>
<organism evidence="2">
    <name type="scientific">hydrothermal vent metagenome</name>
    <dbReference type="NCBI Taxonomy" id="652676"/>
    <lineage>
        <taxon>unclassified sequences</taxon>
        <taxon>metagenomes</taxon>
        <taxon>ecological metagenomes</taxon>
    </lineage>
</organism>
<keyword evidence="1" id="KW-0812">Transmembrane</keyword>
<proteinExistence type="predicted"/>
<protein>
    <submittedName>
        <fullName evidence="2">Uncharacterized protein</fullName>
    </submittedName>
</protein>
<reference evidence="2" key="1">
    <citation type="submission" date="2018-06" db="EMBL/GenBank/DDBJ databases">
        <authorList>
            <person name="Zhirakovskaya E."/>
        </authorList>
    </citation>
    <scope>NUCLEOTIDE SEQUENCE</scope>
</reference>
<accession>A0A3B0YT50</accession>
<feature type="transmembrane region" description="Helical" evidence="1">
    <location>
        <begin position="15"/>
        <end position="32"/>
    </location>
</feature>
<dbReference type="AlphaFoldDB" id="A0A3B0YT50"/>
<dbReference type="EMBL" id="UOFL01000171">
    <property type="protein sequence ID" value="VAW79263.1"/>
    <property type="molecule type" value="Genomic_DNA"/>
</dbReference>
<keyword evidence="1" id="KW-0472">Membrane</keyword>
<sequence length="205" mass="23440">MTKNDIDWSYLKKSAIWFFVSALATTTCWYISNRHVKTKINILQKAQQVNSAIRHKTSLAKQDANTIKMYQKPYKTLLDSGLIGEEHRMSWISSLRTVTSRLKLKSAKFQLSAQTVAKPQFIQTGGLLQVRKSRMKISLELPHEGDLLRVLAALEKEPGHYSANHCTIKRHSKKIVLRPNATNFTALCDLDWYSLKSSNDTGKYK</sequence>
<evidence type="ECO:0000256" key="1">
    <source>
        <dbReference type="SAM" id="Phobius"/>
    </source>
</evidence>